<evidence type="ECO:0000313" key="8">
    <source>
        <dbReference type="Proteomes" id="UP000238358"/>
    </source>
</evidence>
<dbReference type="Pfam" id="PF04932">
    <property type="entry name" value="Wzy_C"/>
    <property type="match status" value="1"/>
</dbReference>
<feature type="transmembrane region" description="Helical" evidence="5">
    <location>
        <begin position="87"/>
        <end position="105"/>
    </location>
</feature>
<proteinExistence type="predicted"/>
<dbReference type="InterPro" id="IPR051533">
    <property type="entry name" value="WaaL-like"/>
</dbReference>
<comment type="subcellular location">
    <subcellularLocation>
        <location evidence="1">Membrane</location>
        <topology evidence="1">Multi-pass membrane protein</topology>
    </subcellularLocation>
</comment>
<dbReference type="PANTHER" id="PTHR37422:SF13">
    <property type="entry name" value="LIPOPOLYSACCHARIDE BIOSYNTHESIS PROTEIN PA4999-RELATED"/>
    <property type="match status" value="1"/>
</dbReference>
<feature type="transmembrane region" description="Helical" evidence="5">
    <location>
        <begin position="198"/>
        <end position="215"/>
    </location>
</feature>
<feature type="transmembrane region" description="Helical" evidence="5">
    <location>
        <begin position="63"/>
        <end position="81"/>
    </location>
</feature>
<gene>
    <name evidence="7" type="ORF">C6Y28_10965</name>
</gene>
<evidence type="ECO:0000259" key="6">
    <source>
        <dbReference type="Pfam" id="PF04932"/>
    </source>
</evidence>
<evidence type="ECO:0000313" key="7">
    <source>
        <dbReference type="EMBL" id="AVO28108.1"/>
    </source>
</evidence>
<reference evidence="7 8" key="1">
    <citation type="journal article" date="2018" name="Genome Announc.">
        <title>Complete genomes of two Megasphaera elsdenii strains, NCIMB 702410 and ATCC 25940.</title>
        <authorList>
            <person name="Hatmaker E.A."/>
            <person name="O'Dell K."/>
            <person name="Riley L.A."/>
            <person name="Klingeman D.M."/>
            <person name="Guss A.M."/>
        </authorList>
    </citation>
    <scope>NUCLEOTIDE SEQUENCE [LARGE SCALE GENOMIC DNA]</scope>
    <source>
        <strain evidence="7 8">NCIMB702410</strain>
    </source>
</reference>
<keyword evidence="4 5" id="KW-0472">Membrane</keyword>
<evidence type="ECO:0000256" key="1">
    <source>
        <dbReference type="ARBA" id="ARBA00004141"/>
    </source>
</evidence>
<sequence length="399" mass="45882">MDYWQEFQQKWLGYVPIFLLTLGCGIESGALMTLAFLCHCLVCRRQGISLWGNWWKQPLIRKTFIIIAFSFVCAAVTLPFNHGNGELLVKYIGRVVPLILVLILVRPGKYVFPVVWIGILSSIVWYIGAVFHYPVWKYGRLFGPFSSPNSLACLMLLFIPIALFGIIRYRQICPKGVIAAGFLTMVALVILVCTGSRNAYISFVVIFLLLSYFVFRQRDKQVLRIMVGAFLAVCLGLGSLAPGFFAHRFQQNIQHDGRIYLMQTAVQLIKEEPLVGIGLGNWGKVYHERFEADNPNHEVNMQSPHNIYLQVWNETGLIGLIGFLSLIGFQLGILIRALRRFYHQHSHGFPWLAGLFLPFLAIFLFGFMDYDFFSRHIMHLYWFYWGLCLYAISYYAKEI</sequence>
<feature type="transmembrane region" description="Helical" evidence="5">
    <location>
        <begin position="110"/>
        <end position="129"/>
    </location>
</feature>
<evidence type="ECO:0000256" key="4">
    <source>
        <dbReference type="ARBA" id="ARBA00023136"/>
    </source>
</evidence>
<accession>A0A2S0M9H1</accession>
<dbReference type="PANTHER" id="PTHR37422">
    <property type="entry name" value="TEICHURONIC ACID BIOSYNTHESIS PROTEIN TUAE"/>
    <property type="match status" value="1"/>
</dbReference>
<feature type="transmembrane region" description="Helical" evidence="5">
    <location>
        <begin position="12"/>
        <end position="42"/>
    </location>
</feature>
<dbReference type="InterPro" id="IPR007016">
    <property type="entry name" value="O-antigen_ligase-rel_domated"/>
</dbReference>
<dbReference type="GO" id="GO:0016020">
    <property type="term" value="C:membrane"/>
    <property type="evidence" value="ECO:0007669"/>
    <property type="project" value="UniProtKB-SubCell"/>
</dbReference>
<protein>
    <recommendedName>
        <fullName evidence="6">O-antigen ligase-related domain-containing protein</fullName>
    </recommendedName>
</protein>
<dbReference type="AlphaFoldDB" id="A0A2S0M9H1"/>
<dbReference type="EMBL" id="CP027569">
    <property type="protein sequence ID" value="AVO28108.1"/>
    <property type="molecule type" value="Genomic_DNA"/>
</dbReference>
<evidence type="ECO:0000256" key="5">
    <source>
        <dbReference type="SAM" id="Phobius"/>
    </source>
</evidence>
<dbReference type="OrthoDB" id="9806320at2"/>
<dbReference type="RefSeq" id="WP_027894561.1">
    <property type="nucleotide sequence ID" value="NZ_CP027569.1"/>
</dbReference>
<feature type="domain" description="O-antigen ligase-related" evidence="6">
    <location>
        <begin position="183"/>
        <end position="324"/>
    </location>
</feature>
<name>A0A2S0M9H1_MEGEL</name>
<keyword evidence="3 5" id="KW-1133">Transmembrane helix</keyword>
<keyword evidence="2 5" id="KW-0812">Transmembrane</keyword>
<evidence type="ECO:0000256" key="3">
    <source>
        <dbReference type="ARBA" id="ARBA00022989"/>
    </source>
</evidence>
<feature type="transmembrane region" description="Helical" evidence="5">
    <location>
        <begin position="222"/>
        <end position="245"/>
    </location>
</feature>
<feature type="transmembrane region" description="Helical" evidence="5">
    <location>
        <begin position="176"/>
        <end position="192"/>
    </location>
</feature>
<organism evidence="7 8">
    <name type="scientific">Megasphaera elsdenii</name>
    <dbReference type="NCBI Taxonomy" id="907"/>
    <lineage>
        <taxon>Bacteria</taxon>
        <taxon>Bacillati</taxon>
        <taxon>Bacillota</taxon>
        <taxon>Negativicutes</taxon>
        <taxon>Veillonellales</taxon>
        <taxon>Veillonellaceae</taxon>
        <taxon>Megasphaera</taxon>
    </lineage>
</organism>
<feature type="transmembrane region" description="Helical" evidence="5">
    <location>
        <begin position="317"/>
        <end position="337"/>
    </location>
</feature>
<feature type="transmembrane region" description="Helical" evidence="5">
    <location>
        <begin position="349"/>
        <end position="368"/>
    </location>
</feature>
<feature type="transmembrane region" description="Helical" evidence="5">
    <location>
        <begin position="149"/>
        <end position="169"/>
    </location>
</feature>
<evidence type="ECO:0000256" key="2">
    <source>
        <dbReference type="ARBA" id="ARBA00022692"/>
    </source>
</evidence>
<dbReference type="Proteomes" id="UP000238358">
    <property type="component" value="Chromosome"/>
</dbReference>
<feature type="transmembrane region" description="Helical" evidence="5">
    <location>
        <begin position="380"/>
        <end position="396"/>
    </location>
</feature>